<dbReference type="GO" id="GO:0031564">
    <property type="term" value="P:transcription antitermination"/>
    <property type="evidence" value="ECO:0007669"/>
    <property type="project" value="UniProtKB-KW"/>
</dbReference>
<dbReference type="CDD" id="cd22529">
    <property type="entry name" value="KH-II_NusA_rpt2"/>
    <property type="match status" value="1"/>
</dbReference>
<evidence type="ECO:0000256" key="7">
    <source>
        <dbReference type="PROSITE-ProRule" id="PRU00117"/>
    </source>
</evidence>
<evidence type="ECO:0000259" key="10">
    <source>
        <dbReference type="Pfam" id="PF26594"/>
    </source>
</evidence>
<dbReference type="GO" id="GO:0000166">
    <property type="term" value="F:nucleotide binding"/>
    <property type="evidence" value="ECO:0007669"/>
    <property type="project" value="InterPro"/>
</dbReference>
<comment type="caution">
    <text evidence="11">The sequence shown here is derived from an EMBL/GenBank/DDBJ whole genome shotgun (WGS) entry which is preliminary data.</text>
</comment>
<dbReference type="PANTHER" id="PTHR22648">
    <property type="entry name" value="TRANSCRIPTION TERMINATION FACTOR NUSA"/>
    <property type="match status" value="1"/>
</dbReference>
<feature type="non-terminal residue" evidence="11">
    <location>
        <position position="1"/>
    </location>
</feature>
<dbReference type="InterPro" id="IPR009019">
    <property type="entry name" value="KH_sf_prok-type"/>
</dbReference>
<feature type="domain" description="Transcription factor NusA first KH" evidence="9">
    <location>
        <begin position="1"/>
        <end position="26"/>
    </location>
</feature>
<sequence>CVGMKGARVQNVVQELQGERIDIVPWSPDPAKYVYNALAPAEVSMVIVDEEQHSLLVVVPDDQLSLAIGRQGQNVRLASRLLSWRIDVKSEQRYENLGNPGYKSLLAIDGVDEAKADKLVAAGIHSAGEFAEADIESIMRLVGVNEDQAAVLKLQAADIPVTQVASPLEEAERLFSAPVEQEEETSDDASDDELGNRIADDESVPRQAVSDEGNGEEAMPGNTVEPEDMSGNVPEQSGREQEMLSPLNSSPHDSSAQEPTSFDTVDGNRLS</sequence>
<accession>A0A444JBP7</accession>
<evidence type="ECO:0000259" key="9">
    <source>
        <dbReference type="Pfam" id="PF13184"/>
    </source>
</evidence>
<dbReference type="PROSITE" id="PS50084">
    <property type="entry name" value="KH_TYPE_1"/>
    <property type="match status" value="1"/>
</dbReference>
<keyword evidence="4 7" id="KW-0694">RNA-binding</keyword>
<dbReference type="GO" id="GO:0006353">
    <property type="term" value="P:DNA-templated transcription termination"/>
    <property type="evidence" value="ECO:0007669"/>
    <property type="project" value="UniProtKB-KW"/>
</dbReference>
<dbReference type="GO" id="GO:0005829">
    <property type="term" value="C:cytosol"/>
    <property type="evidence" value="ECO:0007669"/>
    <property type="project" value="TreeGrafter"/>
</dbReference>
<dbReference type="Gene3D" id="1.10.150.20">
    <property type="entry name" value="5' to 3' exonuclease, C-terminal subdomain"/>
    <property type="match status" value="1"/>
</dbReference>
<dbReference type="Gene3D" id="3.30.300.20">
    <property type="match status" value="2"/>
</dbReference>
<dbReference type="InterPro" id="IPR015946">
    <property type="entry name" value="KH_dom-like_a/b"/>
</dbReference>
<evidence type="ECO:0000256" key="1">
    <source>
        <dbReference type="ARBA" id="ARBA00022472"/>
    </source>
</evidence>
<evidence type="ECO:0000256" key="4">
    <source>
        <dbReference type="ARBA" id="ARBA00022884"/>
    </source>
</evidence>
<proteinExistence type="predicted"/>
<dbReference type="Pfam" id="PF26594">
    <property type="entry name" value="KH_NusA_2nd"/>
    <property type="match status" value="1"/>
</dbReference>
<feature type="compositionally biased region" description="Basic and acidic residues" evidence="8">
    <location>
        <begin position="194"/>
        <end position="204"/>
    </location>
</feature>
<keyword evidence="1" id="KW-0806">Transcription termination</keyword>
<evidence type="ECO:0000256" key="3">
    <source>
        <dbReference type="ARBA" id="ARBA00022814"/>
    </source>
</evidence>
<feature type="compositionally biased region" description="Polar residues" evidence="8">
    <location>
        <begin position="246"/>
        <end position="263"/>
    </location>
</feature>
<evidence type="ECO:0000256" key="8">
    <source>
        <dbReference type="SAM" id="MobiDB-lite"/>
    </source>
</evidence>
<dbReference type="InterPro" id="IPR010995">
    <property type="entry name" value="DNA_repair_Rad51/TF_NusA_a-hlx"/>
</dbReference>
<feature type="compositionally biased region" description="Acidic residues" evidence="8">
    <location>
        <begin position="180"/>
        <end position="193"/>
    </location>
</feature>
<dbReference type="SUPFAM" id="SSF47794">
    <property type="entry name" value="Rad51 N-terminal domain-like"/>
    <property type="match status" value="1"/>
</dbReference>
<gene>
    <name evidence="11" type="ORF">VU01_13051</name>
</gene>
<keyword evidence="6" id="KW-0804">Transcription</keyword>
<dbReference type="Proteomes" id="UP000288892">
    <property type="component" value="Unassembled WGS sequence"/>
</dbReference>
<dbReference type="EMBL" id="MTKS01000305">
    <property type="protein sequence ID" value="RWX50526.1"/>
    <property type="molecule type" value="Genomic_DNA"/>
</dbReference>
<dbReference type="SUPFAM" id="SSF54814">
    <property type="entry name" value="Prokaryotic type KH domain (KH-domain type II)"/>
    <property type="match status" value="2"/>
</dbReference>
<evidence type="ECO:0000313" key="12">
    <source>
        <dbReference type="Proteomes" id="UP000288892"/>
    </source>
</evidence>
<evidence type="ECO:0000256" key="2">
    <source>
        <dbReference type="ARBA" id="ARBA00022490"/>
    </source>
</evidence>
<feature type="domain" description="NusA-like second KH" evidence="10">
    <location>
        <begin position="30"/>
        <end position="95"/>
    </location>
</feature>
<dbReference type="InterPro" id="IPR025249">
    <property type="entry name" value="TF_NusA_KH_1st"/>
</dbReference>
<keyword evidence="12" id="KW-1185">Reference proteome</keyword>
<protein>
    <submittedName>
        <fullName evidence="11">Helix-hairpin-helix domain-containing protein</fullName>
    </submittedName>
</protein>
<dbReference type="FunFam" id="3.30.300.20:FF:000005">
    <property type="entry name" value="Transcription termination/antitermination protein NusA"/>
    <property type="match status" value="1"/>
</dbReference>
<dbReference type="AlphaFoldDB" id="A0A444JBP7"/>
<dbReference type="InterPro" id="IPR030842">
    <property type="entry name" value="TF_NusA_bacterial"/>
</dbReference>
<evidence type="ECO:0000256" key="6">
    <source>
        <dbReference type="ARBA" id="ARBA00023163"/>
    </source>
</evidence>
<keyword evidence="3" id="KW-0889">Transcription antitermination</keyword>
<dbReference type="GO" id="GO:0003723">
    <property type="term" value="F:RNA binding"/>
    <property type="evidence" value="ECO:0007669"/>
    <property type="project" value="UniProtKB-UniRule"/>
</dbReference>
<dbReference type="Pfam" id="PF13184">
    <property type="entry name" value="KH_NusA_1st"/>
    <property type="match status" value="1"/>
</dbReference>
<keyword evidence="5" id="KW-0805">Transcription regulation</keyword>
<name>A0A444JBP7_9BACT</name>
<dbReference type="Pfam" id="PF14520">
    <property type="entry name" value="HHH_5"/>
    <property type="match status" value="1"/>
</dbReference>
<organism evidence="11 12">
    <name type="scientific">Candidatus Electrothrix marina</name>
    <dbReference type="NCBI Taxonomy" id="1859130"/>
    <lineage>
        <taxon>Bacteria</taxon>
        <taxon>Pseudomonadati</taxon>
        <taxon>Thermodesulfobacteriota</taxon>
        <taxon>Desulfobulbia</taxon>
        <taxon>Desulfobulbales</taxon>
        <taxon>Desulfobulbaceae</taxon>
        <taxon>Candidatus Electrothrix</taxon>
    </lineage>
</organism>
<reference evidence="11 12" key="1">
    <citation type="submission" date="2017-01" db="EMBL/GenBank/DDBJ databases">
        <title>The cable genome- insights into the physiology and evolution of filamentous bacteria capable of sulfide oxidation via long distance electron transfer.</title>
        <authorList>
            <person name="Schreiber L."/>
            <person name="Bjerg J.T."/>
            <person name="Boggild A."/>
            <person name="Van De Vossenberg J."/>
            <person name="Meysman F."/>
            <person name="Nielsen L.P."/>
            <person name="Schramm A."/>
            <person name="Kjeldsen K.U."/>
        </authorList>
    </citation>
    <scope>NUCLEOTIDE SEQUENCE [LARGE SCALE GENOMIC DNA]</scope>
    <source>
        <strain evidence="11">A5</strain>
    </source>
</reference>
<feature type="region of interest" description="Disordered" evidence="8">
    <location>
        <begin position="175"/>
        <end position="271"/>
    </location>
</feature>
<evidence type="ECO:0000256" key="5">
    <source>
        <dbReference type="ARBA" id="ARBA00023015"/>
    </source>
</evidence>
<evidence type="ECO:0000313" key="11">
    <source>
        <dbReference type="EMBL" id="RWX50526.1"/>
    </source>
</evidence>
<keyword evidence="2" id="KW-0963">Cytoplasm</keyword>
<dbReference type="InterPro" id="IPR058582">
    <property type="entry name" value="KH_NusA_2nd"/>
</dbReference>
<dbReference type="PANTHER" id="PTHR22648:SF0">
    <property type="entry name" value="TRANSCRIPTION TERMINATION_ANTITERMINATION PROTEIN NUSA"/>
    <property type="match status" value="1"/>
</dbReference>